<protein>
    <submittedName>
        <fullName evidence="8">Planctomycete cytochrome C</fullName>
    </submittedName>
</protein>
<evidence type="ECO:0000259" key="2">
    <source>
        <dbReference type="Pfam" id="PF07624"/>
    </source>
</evidence>
<evidence type="ECO:0000259" key="7">
    <source>
        <dbReference type="Pfam" id="PF07637"/>
    </source>
</evidence>
<dbReference type="Pfam" id="PF07631">
    <property type="entry name" value="PSD4"/>
    <property type="match status" value="1"/>
</dbReference>
<dbReference type="InterPro" id="IPR013036">
    <property type="entry name" value="DUF1587"/>
</dbReference>
<proteinExistence type="predicted"/>
<feature type="domain" description="Cytochrome C Planctomycete-type" evidence="6">
    <location>
        <begin position="115"/>
        <end position="161"/>
    </location>
</feature>
<evidence type="ECO:0000256" key="1">
    <source>
        <dbReference type="SAM" id="MobiDB-lite"/>
    </source>
</evidence>
<dbReference type="GO" id="GO:0009055">
    <property type="term" value="F:electron transfer activity"/>
    <property type="evidence" value="ECO:0007669"/>
    <property type="project" value="InterPro"/>
</dbReference>
<feature type="domain" description="DUF1595" evidence="7">
    <location>
        <begin position="287"/>
        <end position="347"/>
    </location>
</feature>
<evidence type="ECO:0000259" key="5">
    <source>
        <dbReference type="Pfam" id="PF07631"/>
    </source>
</evidence>
<sequence length="710" mass="78296">MPTAGPILRQATAICEMCSSATPEKMLFLVLHLEANCSESSGTMHVPPVAQPTAHPACSPAQSAMCAHLLCPRLSCLLAATAICLVPCLSAYAESAADHEAFSPEAGVEFFQNYCIDCHEGDAGEGGLDLSSFESSKQIPLEIEKWNRIADRVAEQQMPPIDSDTPPMELRDAVVQWIRGTIHAAVCDDGVTPGRPMLRRLNRTEYANTIRDLLGIQFNAGHGLPEDGAGGEGFDNAAETLFISPIHAEKYLDAARAALTHAMSDPQDRKTILVAQPSAETTPQAAAEKVLENFLPRAFRRPVTSDEIQQYVELFQSAYVDDQSYELAIQFAIEAALVSPKFLFLWEQPHTGPEPILISHYEMASRLSYFLWASMPDAELTRLASQGKLHDEEVLAEQVARMVKSRIDDRGHRRDAKVRAFAESFVEQWLGTRAMGREFKPNEAVVGKLDSELLGGMQYEPVFFMEDLLADNRSLLNWIDSDFTYANNRLARHYKIEGTFREQPRRVDLPAGSHRGGALGMSAVLAVSSFSHRTSPVLRGKWIMETLLGTAPPPPPPNVPDLDEAGEPSGEKLSLRQRLELHRADPTCASCHAVMDPLGFGLENYDVLGRWRTEVDGIEIDSTGTLPDGTTFAGAAGLKEQLMQRKDAFIRHLTSKMLGYALARQLTNEDQCVVEAISQKLAEDDYRAQTLVLEIIKSVPFQFKSGQLVH</sequence>
<dbReference type="SUPFAM" id="SSF46626">
    <property type="entry name" value="Cytochrome c"/>
    <property type="match status" value="1"/>
</dbReference>
<dbReference type="Pfam" id="PF07626">
    <property type="entry name" value="PSD3"/>
    <property type="match status" value="1"/>
</dbReference>
<dbReference type="Pfam" id="PF07627">
    <property type="entry name" value="PSCyt3"/>
    <property type="match status" value="1"/>
</dbReference>
<evidence type="ECO:0000259" key="3">
    <source>
        <dbReference type="Pfam" id="PF07626"/>
    </source>
</evidence>
<dbReference type="Proteomes" id="UP000319908">
    <property type="component" value="Unassembled WGS sequence"/>
</dbReference>
<evidence type="ECO:0000259" key="4">
    <source>
        <dbReference type="Pfam" id="PF07627"/>
    </source>
</evidence>
<dbReference type="InterPro" id="IPR013043">
    <property type="entry name" value="DUF1595"/>
</dbReference>
<dbReference type="Pfam" id="PF07624">
    <property type="entry name" value="PSD2"/>
    <property type="match status" value="1"/>
</dbReference>
<feature type="domain" description="DUF1592" evidence="5">
    <location>
        <begin position="358"/>
        <end position="496"/>
    </location>
</feature>
<dbReference type="InterPro" id="IPR011478">
    <property type="entry name" value="DUF1585"/>
</dbReference>
<dbReference type="InterPro" id="IPR013039">
    <property type="entry name" value="DUF1588"/>
</dbReference>
<reference evidence="8 9" key="1">
    <citation type="journal article" date="2020" name="Antonie Van Leeuwenhoek">
        <title>Rhodopirellula heiligendammensis sp. nov., Rhodopirellula pilleata sp. nov., and Rhodopirellula solitaria sp. nov. isolated from natural or artificial marine surfaces in Northern Germany and California, USA, and emended description of the genus Rhodopirellula.</title>
        <authorList>
            <person name="Kallscheuer N."/>
            <person name="Wiegand S."/>
            <person name="Jogler M."/>
            <person name="Boedeker C."/>
            <person name="Peeters S.H."/>
            <person name="Rast P."/>
            <person name="Heuer A."/>
            <person name="Jetten M.S.M."/>
            <person name="Rohde M."/>
            <person name="Jogler C."/>
        </authorList>
    </citation>
    <scope>NUCLEOTIDE SEQUENCE [LARGE SCALE GENOMIC DNA]</scope>
    <source>
        <strain evidence="8 9">Poly21</strain>
    </source>
</reference>
<feature type="domain" description="DUF1587" evidence="3">
    <location>
        <begin position="199"/>
        <end position="263"/>
    </location>
</feature>
<comment type="caution">
    <text evidence="8">The sequence shown here is derived from an EMBL/GenBank/DDBJ whole genome shotgun (WGS) entry which is preliminary data.</text>
</comment>
<evidence type="ECO:0000259" key="6">
    <source>
        <dbReference type="Pfam" id="PF07635"/>
    </source>
</evidence>
<accession>A0A5C6BXF0</accession>
<dbReference type="InterPro" id="IPR013042">
    <property type="entry name" value="DUF1592"/>
</dbReference>
<feature type="region of interest" description="Disordered" evidence="1">
    <location>
        <begin position="550"/>
        <end position="572"/>
    </location>
</feature>
<evidence type="ECO:0000313" key="9">
    <source>
        <dbReference type="Proteomes" id="UP000319908"/>
    </source>
</evidence>
<name>A0A5C6BXF0_9BACT</name>
<dbReference type="AlphaFoldDB" id="A0A5C6BXF0"/>
<feature type="domain" description="DUF1585" evidence="2">
    <location>
        <begin position="628"/>
        <end position="701"/>
    </location>
</feature>
<dbReference type="Pfam" id="PF07637">
    <property type="entry name" value="PSD5"/>
    <property type="match status" value="1"/>
</dbReference>
<dbReference type="Pfam" id="PF07635">
    <property type="entry name" value="PSCyt1"/>
    <property type="match status" value="1"/>
</dbReference>
<evidence type="ECO:0000313" key="8">
    <source>
        <dbReference type="EMBL" id="TWU15359.1"/>
    </source>
</evidence>
<dbReference type="GO" id="GO:0020037">
    <property type="term" value="F:heme binding"/>
    <property type="evidence" value="ECO:0007669"/>
    <property type="project" value="InterPro"/>
</dbReference>
<keyword evidence="9" id="KW-1185">Reference proteome</keyword>
<gene>
    <name evidence="8" type="ORF">Poly21_25540</name>
</gene>
<feature type="domain" description="DUF1588" evidence="4">
    <location>
        <begin position="515"/>
        <end position="614"/>
    </location>
</feature>
<dbReference type="Gene3D" id="1.10.760.10">
    <property type="entry name" value="Cytochrome c-like domain"/>
    <property type="match status" value="1"/>
</dbReference>
<dbReference type="InterPro" id="IPR011429">
    <property type="entry name" value="Cyt_c_Planctomycete-type"/>
</dbReference>
<dbReference type="EMBL" id="SJPU01000002">
    <property type="protein sequence ID" value="TWU15359.1"/>
    <property type="molecule type" value="Genomic_DNA"/>
</dbReference>
<organism evidence="8 9">
    <name type="scientific">Allorhodopirellula heiligendammensis</name>
    <dbReference type="NCBI Taxonomy" id="2714739"/>
    <lineage>
        <taxon>Bacteria</taxon>
        <taxon>Pseudomonadati</taxon>
        <taxon>Planctomycetota</taxon>
        <taxon>Planctomycetia</taxon>
        <taxon>Pirellulales</taxon>
        <taxon>Pirellulaceae</taxon>
        <taxon>Allorhodopirellula</taxon>
    </lineage>
</organism>
<dbReference type="InterPro" id="IPR036909">
    <property type="entry name" value="Cyt_c-like_dom_sf"/>
</dbReference>